<evidence type="ECO:0000313" key="2">
    <source>
        <dbReference type="Proteomes" id="UP000055045"/>
    </source>
</evidence>
<name>A0A101MLR0_PENFR</name>
<keyword evidence="2" id="KW-1185">Reference proteome</keyword>
<sequence length="75" mass="8288">MGQSAVFSQGHFTSIVLASSVLSSILRCWSYCRLQGLILDNAGLYGLHPAILRRGDPLESRQLVLVTQHHRSIDP</sequence>
<organism evidence="1 2">
    <name type="scientific">Penicillium freii</name>
    <dbReference type="NCBI Taxonomy" id="48697"/>
    <lineage>
        <taxon>Eukaryota</taxon>
        <taxon>Fungi</taxon>
        <taxon>Dikarya</taxon>
        <taxon>Ascomycota</taxon>
        <taxon>Pezizomycotina</taxon>
        <taxon>Eurotiomycetes</taxon>
        <taxon>Eurotiomycetidae</taxon>
        <taxon>Eurotiales</taxon>
        <taxon>Aspergillaceae</taxon>
        <taxon>Penicillium</taxon>
    </lineage>
</organism>
<gene>
    <name evidence="1" type="ORF">ACN42_g4241</name>
</gene>
<dbReference type="Proteomes" id="UP000055045">
    <property type="component" value="Unassembled WGS sequence"/>
</dbReference>
<evidence type="ECO:0000313" key="1">
    <source>
        <dbReference type="EMBL" id="KUM62876.1"/>
    </source>
</evidence>
<proteinExistence type="predicted"/>
<protein>
    <submittedName>
        <fullName evidence="1">Uncharacterized protein</fullName>
    </submittedName>
</protein>
<reference evidence="1 2" key="1">
    <citation type="submission" date="2015-10" db="EMBL/GenBank/DDBJ databases">
        <title>Genome sequencing of Penicillium freii.</title>
        <authorList>
            <person name="Nguyen H.D."/>
            <person name="Visagie C.M."/>
            <person name="Seifert K.A."/>
        </authorList>
    </citation>
    <scope>NUCLEOTIDE SEQUENCE [LARGE SCALE GENOMIC DNA]</scope>
    <source>
        <strain evidence="1 2">DAOM 242723</strain>
    </source>
</reference>
<dbReference type="EMBL" id="LLXE01000089">
    <property type="protein sequence ID" value="KUM62876.1"/>
    <property type="molecule type" value="Genomic_DNA"/>
</dbReference>
<dbReference type="AlphaFoldDB" id="A0A101MLR0"/>
<accession>A0A101MLR0</accession>
<comment type="caution">
    <text evidence="1">The sequence shown here is derived from an EMBL/GenBank/DDBJ whole genome shotgun (WGS) entry which is preliminary data.</text>
</comment>